<evidence type="ECO:0000313" key="2">
    <source>
        <dbReference type="Proteomes" id="UP000799757"/>
    </source>
</evidence>
<dbReference type="Proteomes" id="UP000799757">
    <property type="component" value="Unassembled WGS sequence"/>
</dbReference>
<sequence length="278" mass="32521">MDSDPISTRHVFAFFSLSREIRDEIYRYLWDDTFICFCYPGLTVGATYDHISLSPRLSQVSERDSSGLPCWLLSTKQMFKEGLTEFYLGAEFFPIPMDGVKGHFFSQILSLDRARRINFSKVSPARLSLGVRNTFNREKRFCEIRLDEKAIFRRAIQYLPRSPHVLQEINMTVSWRQYRRVLEPLADDIRSQLTFLEKLPRTLARIVFVLQTSSHPERGRRRFLDAIKDELRRIARPMVRGPGELCTETEGQMKDGGVEWRCEVTSLMYRRAAAYTVL</sequence>
<proteinExistence type="predicted"/>
<evidence type="ECO:0000313" key="1">
    <source>
        <dbReference type="EMBL" id="KAF2796464.1"/>
    </source>
</evidence>
<accession>A0A6A6XJS2</accession>
<organism evidence="1 2">
    <name type="scientific">Melanomma pulvis-pyrius CBS 109.77</name>
    <dbReference type="NCBI Taxonomy" id="1314802"/>
    <lineage>
        <taxon>Eukaryota</taxon>
        <taxon>Fungi</taxon>
        <taxon>Dikarya</taxon>
        <taxon>Ascomycota</taxon>
        <taxon>Pezizomycotina</taxon>
        <taxon>Dothideomycetes</taxon>
        <taxon>Pleosporomycetidae</taxon>
        <taxon>Pleosporales</taxon>
        <taxon>Melanommataceae</taxon>
        <taxon>Melanomma</taxon>
    </lineage>
</organism>
<keyword evidence="2" id="KW-1185">Reference proteome</keyword>
<dbReference type="OrthoDB" id="3799620at2759"/>
<dbReference type="EMBL" id="MU001830">
    <property type="protein sequence ID" value="KAF2796464.1"/>
    <property type="molecule type" value="Genomic_DNA"/>
</dbReference>
<name>A0A6A6XJS2_9PLEO</name>
<dbReference type="AlphaFoldDB" id="A0A6A6XJS2"/>
<protein>
    <submittedName>
        <fullName evidence="1">Uncharacterized protein</fullName>
    </submittedName>
</protein>
<reference evidence="1" key="1">
    <citation type="journal article" date="2020" name="Stud. Mycol.">
        <title>101 Dothideomycetes genomes: a test case for predicting lifestyles and emergence of pathogens.</title>
        <authorList>
            <person name="Haridas S."/>
            <person name="Albert R."/>
            <person name="Binder M."/>
            <person name="Bloem J."/>
            <person name="Labutti K."/>
            <person name="Salamov A."/>
            <person name="Andreopoulos B."/>
            <person name="Baker S."/>
            <person name="Barry K."/>
            <person name="Bills G."/>
            <person name="Bluhm B."/>
            <person name="Cannon C."/>
            <person name="Castanera R."/>
            <person name="Culley D."/>
            <person name="Daum C."/>
            <person name="Ezra D."/>
            <person name="Gonzalez J."/>
            <person name="Henrissat B."/>
            <person name="Kuo A."/>
            <person name="Liang C."/>
            <person name="Lipzen A."/>
            <person name="Lutzoni F."/>
            <person name="Magnuson J."/>
            <person name="Mondo S."/>
            <person name="Nolan M."/>
            <person name="Ohm R."/>
            <person name="Pangilinan J."/>
            <person name="Park H.-J."/>
            <person name="Ramirez L."/>
            <person name="Alfaro M."/>
            <person name="Sun H."/>
            <person name="Tritt A."/>
            <person name="Yoshinaga Y."/>
            <person name="Zwiers L.-H."/>
            <person name="Turgeon B."/>
            <person name="Goodwin S."/>
            <person name="Spatafora J."/>
            <person name="Crous P."/>
            <person name="Grigoriev I."/>
        </authorList>
    </citation>
    <scope>NUCLEOTIDE SEQUENCE</scope>
    <source>
        <strain evidence="1">CBS 109.77</strain>
    </source>
</reference>
<gene>
    <name evidence="1" type="ORF">K505DRAFT_335149</name>
</gene>